<dbReference type="NCBIfam" id="TIGR00293">
    <property type="entry name" value="prefoldin subunit alpha"/>
    <property type="match status" value="1"/>
</dbReference>
<evidence type="ECO:0000256" key="4">
    <source>
        <dbReference type="ARBA" id="ARBA00022598"/>
    </source>
</evidence>
<dbReference type="FunFam" id="1.10.287.370:FF:000004">
    <property type="entry name" value="Probable prefoldin subunit 5"/>
    <property type="match status" value="1"/>
</dbReference>
<comment type="similarity">
    <text evidence="2">Belongs to the prefoldin subunit alpha family.</text>
</comment>
<keyword evidence="5" id="KW-0547">Nucleotide-binding</keyword>
<keyword evidence="8" id="KW-0030">Aminoacyl-tRNA synthetase</keyword>
<evidence type="ECO:0000256" key="5">
    <source>
        <dbReference type="ARBA" id="ARBA00022741"/>
    </source>
</evidence>
<organism evidence="13">
    <name type="scientific">Gibberella zeae</name>
    <name type="common">Wheat head blight fungus</name>
    <name type="synonym">Fusarium graminearum</name>
    <dbReference type="NCBI Taxonomy" id="5518"/>
    <lineage>
        <taxon>Eukaryota</taxon>
        <taxon>Fungi</taxon>
        <taxon>Dikarya</taxon>
        <taxon>Ascomycota</taxon>
        <taxon>Pezizomycotina</taxon>
        <taxon>Sordariomycetes</taxon>
        <taxon>Hypocreomycetidae</taxon>
        <taxon>Hypocreales</taxon>
        <taxon>Nectriaceae</taxon>
        <taxon>Fusarium</taxon>
    </lineage>
</organism>
<dbReference type="InterPro" id="IPR044140">
    <property type="entry name" value="ProRS_anticodon_short"/>
</dbReference>
<gene>
    <name evidence="13" type="ORF">FUG_LOCUS580610</name>
</gene>
<dbReference type="InterPro" id="IPR002314">
    <property type="entry name" value="aa-tRNA-synt_IIb"/>
</dbReference>
<dbReference type="InterPro" id="IPR004154">
    <property type="entry name" value="Anticodon-bd"/>
</dbReference>
<dbReference type="GO" id="GO:0006433">
    <property type="term" value="P:prolyl-tRNA aminoacylation"/>
    <property type="evidence" value="ECO:0007669"/>
    <property type="project" value="InterPro"/>
</dbReference>
<proteinExistence type="inferred from homology"/>
<dbReference type="Pfam" id="PF00587">
    <property type="entry name" value="tRNA-synt_2b"/>
    <property type="match status" value="1"/>
</dbReference>
<evidence type="ECO:0000256" key="2">
    <source>
        <dbReference type="ARBA" id="ARBA00010048"/>
    </source>
</evidence>
<keyword evidence="7" id="KW-0648">Protein biosynthesis</keyword>
<keyword evidence="6" id="KW-0067">ATP-binding</keyword>
<dbReference type="InterPro" id="IPR050062">
    <property type="entry name" value="Pro-tRNA_synthetase"/>
</dbReference>
<dbReference type="GO" id="GO:0005524">
    <property type="term" value="F:ATP binding"/>
    <property type="evidence" value="ECO:0007669"/>
    <property type="project" value="UniProtKB-KW"/>
</dbReference>
<dbReference type="InterPro" id="IPR006195">
    <property type="entry name" value="aa-tRNA-synth_II"/>
</dbReference>
<evidence type="ECO:0000256" key="10">
    <source>
        <dbReference type="ARBA" id="ARBA00029731"/>
    </source>
</evidence>
<name>A0A4E9ERJ6_GIBZA</name>
<evidence type="ECO:0000313" key="13">
    <source>
        <dbReference type="EMBL" id="VIO64638.1"/>
    </source>
</evidence>
<dbReference type="SUPFAM" id="SSF46579">
    <property type="entry name" value="Prefoldin"/>
    <property type="match status" value="1"/>
</dbReference>
<dbReference type="InterPro" id="IPR009053">
    <property type="entry name" value="Prefoldin"/>
</dbReference>
<dbReference type="Pfam" id="PF02996">
    <property type="entry name" value="Prefoldin"/>
    <property type="match status" value="1"/>
</dbReference>
<dbReference type="InterPro" id="IPR036621">
    <property type="entry name" value="Anticodon-bd_dom_sf"/>
</dbReference>
<keyword evidence="4" id="KW-0436">Ligase</keyword>
<dbReference type="CDD" id="cd00861">
    <property type="entry name" value="ProRS_anticodon_short"/>
    <property type="match status" value="1"/>
</dbReference>
<comment type="similarity">
    <text evidence="1">Belongs to the class-II aminoacyl-tRNA synthetase family.</text>
</comment>
<dbReference type="AlphaFoldDB" id="A0A4E9ERJ6"/>
<dbReference type="EMBL" id="CAAKMV010000207">
    <property type="protein sequence ID" value="VIO64638.1"/>
    <property type="molecule type" value="Genomic_DNA"/>
</dbReference>
<sequence length="745" mass="81913">MVLSGLTRISGKDVCRRSLGVQLRAFSISSIAQAVSTRSTLSTTWVPTGGLTANDNEFGHEKLIRGGFLRQAHSGIFQLLPLGLRVQDKIEKLIDKHMHSVGASRLSLSTISSEELWRRSNRLDSVAPELFRLKDRKDTPLILSPTHEEEITTLVAGIVNSYKDLPIRLYQITRKYRDERRPRHGLLRSREFLMKDLYTFDLTTSEAVETYRQVSGAYRAFFAELKLPYLIAEASSGDMGGDLSHEYHLPSAVGEDSVVSCDSCDYTANDEVATARTPLPTDSAATVPASQFRVWRGISKDRKILVNAWYPQPSGGSPDSGPSLHAVKSVVPELDTTIENPLPLWGEALESGDVQMINVIDGNLASSFESVRNELPLLTEPLKSYEVRSSSIVGSDTGAGLNLVPISDGDGCPRCDKGTLKIHKALECGHTFQLGTRYSVPLDACVDLPRSGLPEAAVEEGLTPGSRVPVQMGCHGVGVSRIFGAVAEILADERGLNWPRAIAPFEVTIIPSNGLADEPLDIYDTLSKNNGSQSGFDVVLDDRKRSFGWKMKDADMVGYPVLVILGKSFKENGTCEVQCRRLSVKDNVKVDELPEFISINLDTLEPQQLAQVKKQLDEELEHLTTSFAQLHAAQNKFKDCLRCVKSRSGAPEGANSVLVPLTNSLYVRGELSDADTVLVDIGTGFLIEKKLKSAEKFYESKVEELGTNLKDLEVIVQRKQTNARTIEEVLRQKIMASQGQDDQQA</sequence>
<dbReference type="EC" id="6.1.1.15" evidence="3"/>
<keyword evidence="9" id="KW-0143">Chaperone</keyword>
<dbReference type="GO" id="GO:0004827">
    <property type="term" value="F:proline-tRNA ligase activity"/>
    <property type="evidence" value="ECO:0007669"/>
    <property type="project" value="UniProtKB-EC"/>
</dbReference>
<evidence type="ECO:0000256" key="1">
    <source>
        <dbReference type="ARBA" id="ARBA00008226"/>
    </source>
</evidence>
<evidence type="ECO:0000259" key="12">
    <source>
        <dbReference type="PROSITE" id="PS50862"/>
    </source>
</evidence>
<dbReference type="GO" id="GO:0005739">
    <property type="term" value="C:mitochondrion"/>
    <property type="evidence" value="ECO:0007669"/>
    <property type="project" value="TreeGrafter"/>
</dbReference>
<dbReference type="Gene3D" id="3.30.930.10">
    <property type="entry name" value="Bira Bifunctional Protein, Domain 2"/>
    <property type="match status" value="2"/>
</dbReference>
<evidence type="ECO:0000256" key="9">
    <source>
        <dbReference type="ARBA" id="ARBA00023186"/>
    </source>
</evidence>
<evidence type="ECO:0000256" key="7">
    <source>
        <dbReference type="ARBA" id="ARBA00022917"/>
    </source>
</evidence>
<evidence type="ECO:0000256" key="3">
    <source>
        <dbReference type="ARBA" id="ARBA00012831"/>
    </source>
</evidence>
<evidence type="ECO:0000256" key="8">
    <source>
        <dbReference type="ARBA" id="ARBA00023146"/>
    </source>
</evidence>
<accession>A0A4E9ERJ6</accession>
<dbReference type="InterPro" id="IPR002316">
    <property type="entry name" value="Pro-tRNA-ligase_IIa"/>
</dbReference>
<protein>
    <recommendedName>
        <fullName evidence="3">proline--tRNA ligase</fullName>
        <ecNumber evidence="3">6.1.1.15</ecNumber>
    </recommendedName>
    <alternativeName>
        <fullName evidence="10">Prolyl-tRNA synthetase</fullName>
    </alternativeName>
</protein>
<dbReference type="PANTHER" id="PTHR42753:SF2">
    <property type="entry name" value="PROLINE--TRNA LIGASE"/>
    <property type="match status" value="1"/>
</dbReference>
<dbReference type="PROSITE" id="PS50862">
    <property type="entry name" value="AA_TRNA_LIGASE_II"/>
    <property type="match status" value="1"/>
</dbReference>
<reference evidence="13" key="1">
    <citation type="submission" date="2019-04" db="EMBL/GenBank/DDBJ databases">
        <authorList>
            <person name="Melise S."/>
            <person name="Noan J."/>
            <person name="Okalmin O."/>
        </authorList>
    </citation>
    <scope>NUCLEOTIDE SEQUENCE</scope>
    <source>
        <strain evidence="13">FN9</strain>
    </source>
</reference>
<evidence type="ECO:0000256" key="11">
    <source>
        <dbReference type="ARBA" id="ARBA00047671"/>
    </source>
</evidence>
<dbReference type="SUPFAM" id="SSF52954">
    <property type="entry name" value="Class II aaRS ABD-related"/>
    <property type="match status" value="1"/>
</dbReference>
<comment type="catalytic activity">
    <reaction evidence="11">
        <text>tRNA(Pro) + L-proline + ATP = L-prolyl-tRNA(Pro) + AMP + diphosphate</text>
        <dbReference type="Rhea" id="RHEA:14305"/>
        <dbReference type="Rhea" id="RHEA-COMP:9700"/>
        <dbReference type="Rhea" id="RHEA-COMP:9702"/>
        <dbReference type="ChEBI" id="CHEBI:30616"/>
        <dbReference type="ChEBI" id="CHEBI:33019"/>
        <dbReference type="ChEBI" id="CHEBI:60039"/>
        <dbReference type="ChEBI" id="CHEBI:78442"/>
        <dbReference type="ChEBI" id="CHEBI:78532"/>
        <dbReference type="ChEBI" id="CHEBI:456215"/>
        <dbReference type="EC" id="6.1.1.15"/>
    </reaction>
</comment>
<dbReference type="InterPro" id="IPR004127">
    <property type="entry name" value="Prefoldin_subunit_alpha"/>
</dbReference>
<evidence type="ECO:0000256" key="6">
    <source>
        <dbReference type="ARBA" id="ARBA00022840"/>
    </source>
</evidence>
<feature type="domain" description="Aminoacyl-transfer RNA synthetases class-II family profile" evidence="12">
    <location>
        <begin position="83"/>
        <end position="352"/>
    </location>
</feature>
<dbReference type="Pfam" id="PF03129">
    <property type="entry name" value="HGTP_anticodon"/>
    <property type="match status" value="1"/>
</dbReference>
<dbReference type="PANTHER" id="PTHR42753">
    <property type="entry name" value="MITOCHONDRIAL RIBOSOME PROTEIN L39/PROLYL-TRNA LIGASE FAMILY MEMBER"/>
    <property type="match status" value="1"/>
</dbReference>
<dbReference type="CDD" id="cd23157">
    <property type="entry name" value="Prefoldin_5"/>
    <property type="match status" value="1"/>
</dbReference>
<dbReference type="PRINTS" id="PR01046">
    <property type="entry name" value="TRNASYNTHPRO"/>
</dbReference>
<dbReference type="SUPFAM" id="SSF55681">
    <property type="entry name" value="Class II aaRS and biotin synthetases"/>
    <property type="match status" value="1"/>
</dbReference>
<dbReference type="Gene3D" id="1.10.287.370">
    <property type="match status" value="1"/>
</dbReference>
<dbReference type="InterPro" id="IPR045864">
    <property type="entry name" value="aa-tRNA-synth_II/BPL/LPL"/>
</dbReference>
<dbReference type="Gene3D" id="3.40.50.800">
    <property type="entry name" value="Anticodon-binding domain"/>
    <property type="match status" value="1"/>
</dbReference>